<proteinExistence type="predicted"/>
<protein>
    <submittedName>
        <fullName evidence="1">Uncharacterized protein</fullName>
    </submittedName>
</protein>
<evidence type="ECO:0000313" key="2">
    <source>
        <dbReference type="Proteomes" id="UP001056120"/>
    </source>
</evidence>
<reference evidence="1 2" key="2">
    <citation type="journal article" date="2022" name="Mol. Ecol. Resour.">
        <title>The genomes of chicory, endive, great burdock and yacon provide insights into Asteraceae paleo-polyploidization history and plant inulin production.</title>
        <authorList>
            <person name="Fan W."/>
            <person name="Wang S."/>
            <person name="Wang H."/>
            <person name="Wang A."/>
            <person name="Jiang F."/>
            <person name="Liu H."/>
            <person name="Zhao H."/>
            <person name="Xu D."/>
            <person name="Zhang Y."/>
        </authorList>
    </citation>
    <scope>NUCLEOTIDE SEQUENCE [LARGE SCALE GENOMIC DNA]</scope>
    <source>
        <strain evidence="2">cv. Yunnan</strain>
        <tissue evidence="1">Leaves</tissue>
    </source>
</reference>
<sequence>MLRCYTSLQTFEELAKIYRPEQWVLILKEDNFSFRKIRQQLNGWNLQNMWPTNQHAFRSKEGKNMEAIKGANIRFNLPPLEAHMNEDLRGKLFDLIIIYRPISDMTAIAKILLMCKLMLDLKSGARVET</sequence>
<gene>
    <name evidence="1" type="ORF">L1987_79454</name>
</gene>
<dbReference type="Proteomes" id="UP001056120">
    <property type="component" value="Linkage Group LG26"/>
</dbReference>
<dbReference type="EMBL" id="CM042043">
    <property type="protein sequence ID" value="KAI3696439.1"/>
    <property type="molecule type" value="Genomic_DNA"/>
</dbReference>
<comment type="caution">
    <text evidence="1">The sequence shown here is derived from an EMBL/GenBank/DDBJ whole genome shotgun (WGS) entry which is preliminary data.</text>
</comment>
<name>A0ACB8ZFH1_9ASTR</name>
<keyword evidence="2" id="KW-1185">Reference proteome</keyword>
<evidence type="ECO:0000313" key="1">
    <source>
        <dbReference type="EMBL" id="KAI3696439.1"/>
    </source>
</evidence>
<accession>A0ACB8ZFH1</accession>
<reference evidence="2" key="1">
    <citation type="journal article" date="2022" name="Mol. Ecol. Resour.">
        <title>The genomes of chicory, endive, great burdock and yacon provide insights into Asteraceae palaeo-polyploidization history and plant inulin production.</title>
        <authorList>
            <person name="Fan W."/>
            <person name="Wang S."/>
            <person name="Wang H."/>
            <person name="Wang A."/>
            <person name="Jiang F."/>
            <person name="Liu H."/>
            <person name="Zhao H."/>
            <person name="Xu D."/>
            <person name="Zhang Y."/>
        </authorList>
    </citation>
    <scope>NUCLEOTIDE SEQUENCE [LARGE SCALE GENOMIC DNA]</scope>
    <source>
        <strain evidence="2">cv. Yunnan</strain>
    </source>
</reference>
<organism evidence="1 2">
    <name type="scientific">Smallanthus sonchifolius</name>
    <dbReference type="NCBI Taxonomy" id="185202"/>
    <lineage>
        <taxon>Eukaryota</taxon>
        <taxon>Viridiplantae</taxon>
        <taxon>Streptophyta</taxon>
        <taxon>Embryophyta</taxon>
        <taxon>Tracheophyta</taxon>
        <taxon>Spermatophyta</taxon>
        <taxon>Magnoliopsida</taxon>
        <taxon>eudicotyledons</taxon>
        <taxon>Gunneridae</taxon>
        <taxon>Pentapetalae</taxon>
        <taxon>asterids</taxon>
        <taxon>campanulids</taxon>
        <taxon>Asterales</taxon>
        <taxon>Asteraceae</taxon>
        <taxon>Asteroideae</taxon>
        <taxon>Heliantheae alliance</taxon>
        <taxon>Millerieae</taxon>
        <taxon>Smallanthus</taxon>
    </lineage>
</organism>